<dbReference type="EMBL" id="CP071503">
    <property type="protein sequence ID" value="QSX34805.1"/>
    <property type="molecule type" value="Genomic_DNA"/>
</dbReference>
<gene>
    <name evidence="6" type="ORF">JYB87_06155</name>
</gene>
<evidence type="ECO:0000259" key="5">
    <source>
        <dbReference type="PROSITE" id="PS50937"/>
    </source>
</evidence>
<reference evidence="6 7" key="1">
    <citation type="submission" date="2021-03" db="EMBL/GenBank/DDBJ databases">
        <title>Novel species identification of genus Shewanella.</title>
        <authorList>
            <person name="Liu G."/>
            <person name="Zhang Q."/>
        </authorList>
    </citation>
    <scope>NUCLEOTIDE SEQUENCE [LARGE SCALE GENOMIC DNA]</scope>
    <source>
        <strain evidence="6 7">FJAT-51800</strain>
    </source>
</reference>
<keyword evidence="3" id="KW-0238">DNA-binding</keyword>
<proteinExistence type="predicted"/>
<dbReference type="Gene3D" id="1.10.1660.10">
    <property type="match status" value="1"/>
</dbReference>
<dbReference type="CDD" id="cd00592">
    <property type="entry name" value="HTH_MerR-like"/>
    <property type="match status" value="1"/>
</dbReference>
<evidence type="ECO:0000313" key="7">
    <source>
        <dbReference type="Proteomes" id="UP000662770"/>
    </source>
</evidence>
<organism evidence="6 7">
    <name type="scientific">Shewanella avicenniae</name>
    <dbReference type="NCBI Taxonomy" id="2814294"/>
    <lineage>
        <taxon>Bacteria</taxon>
        <taxon>Pseudomonadati</taxon>
        <taxon>Pseudomonadota</taxon>
        <taxon>Gammaproteobacteria</taxon>
        <taxon>Alteromonadales</taxon>
        <taxon>Shewanellaceae</taxon>
        <taxon>Shewanella</taxon>
    </lineage>
</organism>
<dbReference type="PANTHER" id="PTHR30204">
    <property type="entry name" value="REDOX-CYCLING DRUG-SENSING TRANSCRIPTIONAL ACTIVATOR SOXR"/>
    <property type="match status" value="1"/>
</dbReference>
<evidence type="ECO:0000256" key="2">
    <source>
        <dbReference type="ARBA" id="ARBA00023015"/>
    </source>
</evidence>
<evidence type="ECO:0000256" key="1">
    <source>
        <dbReference type="ARBA" id="ARBA00022491"/>
    </source>
</evidence>
<sequence length="147" mass="16375">MQTKYSINELATLVDISVRTLRFYLQKGLISAPHGNGRGAWYDADHLEQLIKIKRWQTAGLSLERIQALLAQSNAPELPVLQPKPGDIQVVSHLHLANGLTLMIDPSAANLSSEQLRTLAQALINTYQQVTHQDAQQGVKQDDIRDE</sequence>
<evidence type="ECO:0000256" key="3">
    <source>
        <dbReference type="ARBA" id="ARBA00023125"/>
    </source>
</evidence>
<dbReference type="InterPro" id="IPR009061">
    <property type="entry name" value="DNA-bd_dom_put_sf"/>
</dbReference>
<dbReference type="Proteomes" id="UP000662770">
    <property type="component" value="Chromosome"/>
</dbReference>
<accession>A0ABX7QVX7</accession>
<keyword evidence="2" id="KW-0805">Transcription regulation</keyword>
<dbReference type="RefSeq" id="WP_207356003.1">
    <property type="nucleotide sequence ID" value="NZ_CP071503.1"/>
</dbReference>
<dbReference type="InterPro" id="IPR047057">
    <property type="entry name" value="MerR_fam"/>
</dbReference>
<feature type="domain" description="HTH merR-type" evidence="5">
    <location>
        <begin position="4"/>
        <end position="72"/>
    </location>
</feature>
<protein>
    <submittedName>
        <fullName evidence="6">MerR family transcriptional regulator</fullName>
    </submittedName>
</protein>
<dbReference type="Pfam" id="PF13411">
    <property type="entry name" value="MerR_1"/>
    <property type="match status" value="1"/>
</dbReference>
<name>A0ABX7QVX7_9GAMM</name>
<dbReference type="PANTHER" id="PTHR30204:SF69">
    <property type="entry name" value="MERR-FAMILY TRANSCRIPTIONAL REGULATOR"/>
    <property type="match status" value="1"/>
</dbReference>
<dbReference type="InterPro" id="IPR000551">
    <property type="entry name" value="MerR-type_HTH_dom"/>
</dbReference>
<dbReference type="SMART" id="SM00422">
    <property type="entry name" value="HTH_MERR"/>
    <property type="match status" value="1"/>
</dbReference>
<keyword evidence="1" id="KW-0678">Repressor</keyword>
<dbReference type="PROSITE" id="PS50937">
    <property type="entry name" value="HTH_MERR_2"/>
    <property type="match status" value="1"/>
</dbReference>
<evidence type="ECO:0000256" key="4">
    <source>
        <dbReference type="ARBA" id="ARBA00023163"/>
    </source>
</evidence>
<evidence type="ECO:0000313" key="6">
    <source>
        <dbReference type="EMBL" id="QSX34805.1"/>
    </source>
</evidence>
<keyword evidence="7" id="KW-1185">Reference proteome</keyword>
<dbReference type="SUPFAM" id="SSF46955">
    <property type="entry name" value="Putative DNA-binding domain"/>
    <property type="match status" value="1"/>
</dbReference>
<keyword evidence="4" id="KW-0804">Transcription</keyword>